<dbReference type="Proteomes" id="UP000236454">
    <property type="component" value="Unassembled WGS sequence"/>
</dbReference>
<keyword evidence="2" id="KW-0031">Aminopeptidase</keyword>
<proteinExistence type="predicted"/>
<dbReference type="AlphaFoldDB" id="A0A1I6XX91"/>
<dbReference type="GO" id="GO:0004177">
    <property type="term" value="F:aminopeptidase activity"/>
    <property type="evidence" value="ECO:0007669"/>
    <property type="project" value="UniProtKB-KW"/>
</dbReference>
<dbReference type="STRING" id="477690.SAMN05216474_0519"/>
<reference evidence="2 3" key="1">
    <citation type="submission" date="2016-10" db="EMBL/GenBank/DDBJ databases">
        <authorList>
            <person name="de Groot N.N."/>
        </authorList>
    </citation>
    <scope>NUCLEOTIDE SEQUENCE [LARGE SCALE GENOMIC DNA]</scope>
    <source>
        <strain evidence="2 3">CGMCC 1.7005</strain>
    </source>
</reference>
<keyword evidence="3" id="KW-1185">Reference proteome</keyword>
<name>A0A1I6XX91_9FLAO</name>
<dbReference type="PANTHER" id="PTHR42886:SF53">
    <property type="entry name" value="ALPHA_BETA-HYDROLASES SUPERFAMILY PROTEIN"/>
    <property type="match status" value="1"/>
</dbReference>
<evidence type="ECO:0000313" key="3">
    <source>
        <dbReference type="Proteomes" id="UP000236454"/>
    </source>
</evidence>
<organism evidence="2 3">
    <name type="scientific">Lishizhenia tianjinensis</name>
    <dbReference type="NCBI Taxonomy" id="477690"/>
    <lineage>
        <taxon>Bacteria</taxon>
        <taxon>Pseudomonadati</taxon>
        <taxon>Bacteroidota</taxon>
        <taxon>Flavobacteriia</taxon>
        <taxon>Flavobacteriales</taxon>
        <taxon>Crocinitomicaceae</taxon>
        <taxon>Lishizhenia</taxon>
    </lineage>
</organism>
<dbReference type="RefSeq" id="WP_170853645.1">
    <property type="nucleotide sequence ID" value="NZ_FPAS01000001.1"/>
</dbReference>
<evidence type="ECO:0000259" key="1">
    <source>
        <dbReference type="Pfam" id="PF12697"/>
    </source>
</evidence>
<feature type="domain" description="AB hydrolase-1" evidence="1">
    <location>
        <begin position="31"/>
        <end position="248"/>
    </location>
</feature>
<dbReference type="Gene3D" id="3.40.50.1820">
    <property type="entry name" value="alpha/beta hydrolase"/>
    <property type="match status" value="1"/>
</dbReference>
<dbReference type="EMBL" id="FPAS01000001">
    <property type="protein sequence ID" value="SFT42988.1"/>
    <property type="molecule type" value="Genomic_DNA"/>
</dbReference>
<gene>
    <name evidence="2" type="ORF">SAMN05216474_0519</name>
</gene>
<keyword evidence="2" id="KW-0378">Hydrolase</keyword>
<accession>A0A1I6XX91</accession>
<keyword evidence="2" id="KW-0645">Protease</keyword>
<dbReference type="Pfam" id="PF12697">
    <property type="entry name" value="Abhydrolase_6"/>
    <property type="match status" value="1"/>
</dbReference>
<dbReference type="InterPro" id="IPR029058">
    <property type="entry name" value="AB_hydrolase_fold"/>
</dbReference>
<dbReference type="SUPFAM" id="SSF53474">
    <property type="entry name" value="alpha/beta-Hydrolases"/>
    <property type="match status" value="1"/>
</dbReference>
<sequence>MDKRNEIYTGAQGRKSVYDLIVPENWNGQLILFMHGYKGYKDWGAWHLMGKAFTDENYAFCAFNFSHNGGSVENPIDFPDLEAYAQNRYSFEVKDAHIMVDLLKEKFAPSHIHLIGHSRGGGIAALCAAQNQNINTLITLAAVDDFEKRFIQGEALNNWQKEGVFSVKNGRTLQDMPHYYSFYTDYFENEAQLNIGENLKTLQKPALHIHGSEDEAVDPSCSLSLAKHSKGKLVIVEGTGHTFHSKHPWENDQLPTPMQEAVQHILNFIQ</sequence>
<evidence type="ECO:0000313" key="2">
    <source>
        <dbReference type="EMBL" id="SFT42988.1"/>
    </source>
</evidence>
<dbReference type="PANTHER" id="PTHR42886">
    <property type="entry name" value="RE40534P-RELATED"/>
    <property type="match status" value="1"/>
</dbReference>
<protein>
    <submittedName>
        <fullName evidence="2">Serine aminopeptidase, S33</fullName>
    </submittedName>
</protein>
<dbReference type="InterPro" id="IPR000073">
    <property type="entry name" value="AB_hydrolase_1"/>
</dbReference>